<organism evidence="1">
    <name type="scientific">Xenorhabdus bovienii str. Intermedium</name>
    <dbReference type="NCBI Taxonomy" id="1379677"/>
    <lineage>
        <taxon>Bacteria</taxon>
        <taxon>Pseudomonadati</taxon>
        <taxon>Pseudomonadota</taxon>
        <taxon>Gammaproteobacteria</taxon>
        <taxon>Enterobacterales</taxon>
        <taxon>Morganellaceae</taxon>
        <taxon>Xenorhabdus</taxon>
    </lineage>
</organism>
<proteinExistence type="predicted"/>
<name>A0A077QQP5_XENBV</name>
<evidence type="ECO:0000313" key="1">
    <source>
        <dbReference type="EMBL" id="CDH34871.1"/>
    </source>
</evidence>
<dbReference type="AlphaFoldDB" id="A0A077QQP5"/>
<protein>
    <submittedName>
        <fullName evidence="1">Uncharacterized protein</fullName>
    </submittedName>
</protein>
<gene>
    <name evidence="1" type="ORF">XBI1_630001</name>
</gene>
<accession>A0A077QQP5</accession>
<dbReference type="HOGENOM" id="CLU_3190726_0_0_6"/>
<comment type="caution">
    <text evidence="1">The sequence shown here is derived from an EMBL/GenBank/DDBJ whole genome shotgun (WGS) entry which is preliminary data.</text>
</comment>
<reference evidence="1" key="1">
    <citation type="submission" date="2013-07" db="EMBL/GenBank/DDBJ databases">
        <title>Sub-species coevolution in mutualistic symbiosis.</title>
        <authorList>
            <person name="Murfin K."/>
            <person name="Klassen J."/>
            <person name="Lee M."/>
            <person name="Forst S."/>
            <person name="Stock P."/>
            <person name="Goodrich-Blair H."/>
        </authorList>
    </citation>
    <scope>NUCLEOTIDE SEQUENCE [LARGE SCALE GENOMIC DNA]</scope>
    <source>
        <strain evidence="1">Intermedium</strain>
    </source>
</reference>
<sequence length="46" mass="5723">MWYLWLFQLNGLFLYLLPQKTKWIGKFAIVPQNVMIFEYQYMFALD</sequence>
<dbReference type="EMBL" id="CBTB010000272">
    <property type="protein sequence ID" value="CDH34871.1"/>
    <property type="molecule type" value="Genomic_DNA"/>
</dbReference>
<dbReference type="Proteomes" id="UP000028480">
    <property type="component" value="Unassembled WGS sequence"/>
</dbReference>